<keyword evidence="4" id="KW-1185">Reference proteome</keyword>
<dbReference type="RefSeq" id="WP_141819360.1">
    <property type="nucleotide sequence ID" value="NZ_BAAAIL010000001.1"/>
</dbReference>
<gene>
    <name evidence="3" type="ORF">FB476_2570</name>
</gene>
<sequence length="281" mass="28625">MDQITATTLSRSFADDAPISLQLTNHRGDVEILTDAAPGTATVELQADREVDLSAVDLRCRGGVLTVDVPALEDPAGSRGFSFSLGPLHFSAGDDGVTVDVVVHVPEGADVEARTKSGDITVAGPSGATRLSTGSGDLRAEDCGEVRLSTGSGDVSLGACPAGSVTTGSGDVRIDHCSGPGTLQVRTGSGDVEVRSAAEETIAATGSGDIELDLRSGRATLRTGTGDVEVRVPRGIPVWLDLNTGLGDVETHLDPVGAPEPGQDHLSVSVRSGTGDVRVTH</sequence>
<evidence type="ECO:0000313" key="3">
    <source>
        <dbReference type="EMBL" id="TQM97647.1"/>
    </source>
</evidence>
<dbReference type="Gene3D" id="2.160.20.120">
    <property type="match status" value="1"/>
</dbReference>
<dbReference type="PANTHER" id="PTHR34094">
    <property type="match status" value="1"/>
</dbReference>
<evidence type="ECO:0000256" key="1">
    <source>
        <dbReference type="SAM" id="MobiDB-lite"/>
    </source>
</evidence>
<dbReference type="EMBL" id="VFPU01000001">
    <property type="protein sequence ID" value="TQM97647.1"/>
    <property type="molecule type" value="Genomic_DNA"/>
</dbReference>
<dbReference type="InterPro" id="IPR025164">
    <property type="entry name" value="Toastrack_DUF4097"/>
</dbReference>
<evidence type="ECO:0000259" key="2">
    <source>
        <dbReference type="Pfam" id="PF13349"/>
    </source>
</evidence>
<evidence type="ECO:0000313" key="4">
    <source>
        <dbReference type="Proteomes" id="UP000315133"/>
    </source>
</evidence>
<organism evidence="3 4">
    <name type="scientific">Ornithinimicrobium humiphilum</name>
    <dbReference type="NCBI Taxonomy" id="125288"/>
    <lineage>
        <taxon>Bacteria</taxon>
        <taxon>Bacillati</taxon>
        <taxon>Actinomycetota</taxon>
        <taxon>Actinomycetes</taxon>
        <taxon>Micrococcales</taxon>
        <taxon>Ornithinimicrobiaceae</taxon>
        <taxon>Ornithinimicrobium</taxon>
    </lineage>
</organism>
<name>A0A543KRE5_9MICO</name>
<dbReference type="Proteomes" id="UP000315133">
    <property type="component" value="Unassembled WGS sequence"/>
</dbReference>
<feature type="domain" description="DUF4097" evidence="2">
    <location>
        <begin position="47"/>
        <end position="258"/>
    </location>
</feature>
<dbReference type="AlphaFoldDB" id="A0A543KRE5"/>
<proteinExistence type="predicted"/>
<dbReference type="Pfam" id="PF13349">
    <property type="entry name" value="DUF4097"/>
    <property type="match status" value="1"/>
</dbReference>
<dbReference type="OrthoDB" id="9810998at2"/>
<feature type="region of interest" description="Disordered" evidence="1">
    <location>
        <begin position="255"/>
        <end position="281"/>
    </location>
</feature>
<accession>A0A543KRE5</accession>
<protein>
    <submittedName>
        <fullName evidence="3">Putative adhesin</fullName>
    </submittedName>
</protein>
<reference evidence="3 4" key="1">
    <citation type="submission" date="2019-06" db="EMBL/GenBank/DDBJ databases">
        <title>Sequencing the genomes of 1000 actinobacteria strains.</title>
        <authorList>
            <person name="Klenk H.-P."/>
        </authorList>
    </citation>
    <scope>NUCLEOTIDE SEQUENCE [LARGE SCALE GENOMIC DNA]</scope>
    <source>
        <strain evidence="3 4">DSM 12362</strain>
    </source>
</reference>
<dbReference type="PANTHER" id="PTHR34094:SF1">
    <property type="entry name" value="PROTEIN FAM185A"/>
    <property type="match status" value="1"/>
</dbReference>
<comment type="caution">
    <text evidence="3">The sequence shown here is derived from an EMBL/GenBank/DDBJ whole genome shotgun (WGS) entry which is preliminary data.</text>
</comment>